<comment type="caution">
    <text evidence="13">The sequence shown here is derived from an EMBL/GenBank/DDBJ whole genome shotgun (WGS) entry which is preliminary data.</text>
</comment>
<evidence type="ECO:0000256" key="9">
    <source>
        <dbReference type="ARBA" id="ARBA00023012"/>
    </source>
</evidence>
<dbReference type="SUPFAM" id="SSF158472">
    <property type="entry name" value="HAMP domain-like"/>
    <property type="match status" value="1"/>
</dbReference>
<dbReference type="SMART" id="SM00304">
    <property type="entry name" value="HAMP"/>
    <property type="match status" value="1"/>
</dbReference>
<keyword evidence="10" id="KW-0472">Membrane</keyword>
<dbReference type="SMART" id="SM00387">
    <property type="entry name" value="HATPase_c"/>
    <property type="match status" value="1"/>
</dbReference>
<dbReference type="SUPFAM" id="SSF47384">
    <property type="entry name" value="Homodimeric domain of signal transducing histidine kinase"/>
    <property type="match status" value="1"/>
</dbReference>
<feature type="domain" description="Histidine kinase" evidence="11">
    <location>
        <begin position="263"/>
        <end position="474"/>
    </location>
</feature>
<organism evidence="13 14">
    <name type="scientific">Dethiosulfatarculus sandiegensis</name>
    <dbReference type="NCBI Taxonomy" id="1429043"/>
    <lineage>
        <taxon>Bacteria</taxon>
        <taxon>Pseudomonadati</taxon>
        <taxon>Thermodesulfobacteriota</taxon>
        <taxon>Desulfarculia</taxon>
        <taxon>Desulfarculales</taxon>
        <taxon>Desulfarculaceae</taxon>
        <taxon>Dethiosulfatarculus</taxon>
    </lineage>
</organism>
<dbReference type="PROSITE" id="PS50109">
    <property type="entry name" value="HIS_KIN"/>
    <property type="match status" value="1"/>
</dbReference>
<dbReference type="STRING" id="1429043.X474_15710"/>
<dbReference type="GO" id="GO:0016020">
    <property type="term" value="C:membrane"/>
    <property type="evidence" value="ECO:0007669"/>
    <property type="project" value="UniProtKB-SubCell"/>
</dbReference>
<sequence>MNPLPALSKIRVRLVLSFGLAFLAMAAFGGISYSYFFRMEQKLVFLSQADAMVNMALEARRYEKNYFLYHQDKDFRQALDYLSQYEAMLTNNRQHLLNSLGLSEHKKLAQLADGYRELFREVHRRTGRWSIEEVAPLVENLRSAGKSLIERSEALARSERNHMHRLLKEYRPLLIIFLAGLAGIGALVVYYFLVRLVRPLHTIEEATKVVGKGDFRPIPYDHREDEIGHLIQAFNRMALHLKQNNEQMVQTEKLTALGTLTSGVAHELNNPLNNISTSCQILLEEMPPETAPYHKELLTAIDSQVEKARDIVGSLLEFSRRRKFKLERENLYQLVSESLKLIRGETPVGVKTRIDIPREMAIELDKGHMFQALLNLFMNSFQAMEQGGVLTVRAREIKESNQIELTVDDTGTGIDPEILPQVFDPFFTTKEVGNGTGLGLSITYGVIERHQGRIKVENKETKGCRFIVTLPANRREG</sequence>
<protein>
    <recommendedName>
        <fullName evidence="3">histidine kinase</fullName>
        <ecNumber evidence="3">2.7.13.3</ecNumber>
    </recommendedName>
</protein>
<evidence type="ECO:0000259" key="12">
    <source>
        <dbReference type="PROSITE" id="PS50885"/>
    </source>
</evidence>
<dbReference type="EC" id="2.7.13.3" evidence="3"/>
<dbReference type="SUPFAM" id="SSF55874">
    <property type="entry name" value="ATPase domain of HSP90 chaperone/DNA topoisomerase II/histidine kinase"/>
    <property type="match status" value="1"/>
</dbReference>
<dbReference type="PANTHER" id="PTHR43065:SF46">
    <property type="entry name" value="C4-DICARBOXYLATE TRANSPORT SENSOR PROTEIN DCTB"/>
    <property type="match status" value="1"/>
</dbReference>
<dbReference type="InterPro" id="IPR005467">
    <property type="entry name" value="His_kinase_dom"/>
</dbReference>
<dbReference type="Gene3D" id="1.10.287.130">
    <property type="match status" value="1"/>
</dbReference>
<dbReference type="EMBL" id="AZAC01000018">
    <property type="protein sequence ID" value="KIX13170.1"/>
    <property type="molecule type" value="Genomic_DNA"/>
</dbReference>
<proteinExistence type="predicted"/>
<keyword evidence="5" id="KW-0808">Transferase</keyword>
<evidence type="ECO:0000256" key="2">
    <source>
        <dbReference type="ARBA" id="ARBA00004370"/>
    </source>
</evidence>
<dbReference type="SMART" id="SM00388">
    <property type="entry name" value="HisKA"/>
    <property type="match status" value="1"/>
</dbReference>
<dbReference type="PANTHER" id="PTHR43065">
    <property type="entry name" value="SENSOR HISTIDINE KINASE"/>
    <property type="match status" value="1"/>
</dbReference>
<dbReference type="InterPro" id="IPR004358">
    <property type="entry name" value="Sig_transdc_His_kin-like_C"/>
</dbReference>
<evidence type="ECO:0000259" key="11">
    <source>
        <dbReference type="PROSITE" id="PS50109"/>
    </source>
</evidence>
<dbReference type="InParanoid" id="A0A0D2JUI2"/>
<keyword evidence="14" id="KW-1185">Reference proteome</keyword>
<evidence type="ECO:0000313" key="14">
    <source>
        <dbReference type="Proteomes" id="UP000032233"/>
    </source>
</evidence>
<reference evidence="13 14" key="1">
    <citation type="submission" date="2013-11" db="EMBL/GenBank/DDBJ databases">
        <title>Metagenomic analysis of a methanogenic consortium involved in long chain n-alkane degradation.</title>
        <authorList>
            <person name="Davidova I.A."/>
            <person name="Callaghan A.V."/>
            <person name="Wawrik B."/>
            <person name="Pruitt S."/>
            <person name="Marks C."/>
            <person name="Duncan K.E."/>
            <person name="Suflita J.M."/>
        </authorList>
    </citation>
    <scope>NUCLEOTIDE SEQUENCE [LARGE SCALE GENOMIC DNA]</scope>
    <source>
        <strain evidence="13 14">SPR</strain>
    </source>
</reference>
<keyword evidence="9" id="KW-0902">Two-component regulatory system</keyword>
<keyword evidence="6" id="KW-0547">Nucleotide-binding</keyword>
<dbReference type="PATRIC" id="fig|1429043.3.peg.3320"/>
<name>A0A0D2JUI2_9BACT</name>
<dbReference type="Pfam" id="PF00672">
    <property type="entry name" value="HAMP"/>
    <property type="match status" value="1"/>
</dbReference>
<dbReference type="InterPro" id="IPR003660">
    <property type="entry name" value="HAMP_dom"/>
</dbReference>
<dbReference type="InterPro" id="IPR003594">
    <property type="entry name" value="HATPase_dom"/>
</dbReference>
<evidence type="ECO:0000256" key="1">
    <source>
        <dbReference type="ARBA" id="ARBA00000085"/>
    </source>
</evidence>
<evidence type="ECO:0000256" key="5">
    <source>
        <dbReference type="ARBA" id="ARBA00022679"/>
    </source>
</evidence>
<dbReference type="CDD" id="cd06225">
    <property type="entry name" value="HAMP"/>
    <property type="match status" value="1"/>
</dbReference>
<gene>
    <name evidence="13" type="ORF">X474_15710</name>
</gene>
<dbReference type="Pfam" id="PF02518">
    <property type="entry name" value="HATPase_c"/>
    <property type="match status" value="1"/>
</dbReference>
<dbReference type="InterPro" id="IPR036890">
    <property type="entry name" value="HATPase_C_sf"/>
</dbReference>
<evidence type="ECO:0000256" key="8">
    <source>
        <dbReference type="ARBA" id="ARBA00022840"/>
    </source>
</evidence>
<dbReference type="Gene3D" id="6.10.340.10">
    <property type="match status" value="1"/>
</dbReference>
<keyword evidence="4" id="KW-0597">Phosphoprotein</keyword>
<dbReference type="InterPro" id="IPR003661">
    <property type="entry name" value="HisK_dim/P_dom"/>
</dbReference>
<evidence type="ECO:0000313" key="13">
    <source>
        <dbReference type="EMBL" id="KIX13170.1"/>
    </source>
</evidence>
<dbReference type="Gene3D" id="3.30.565.10">
    <property type="entry name" value="Histidine kinase-like ATPase, C-terminal domain"/>
    <property type="match status" value="1"/>
</dbReference>
<dbReference type="Proteomes" id="UP000032233">
    <property type="component" value="Unassembled WGS sequence"/>
</dbReference>
<feature type="transmembrane region" description="Helical" evidence="10">
    <location>
        <begin position="173"/>
        <end position="193"/>
    </location>
</feature>
<evidence type="ECO:0000256" key="4">
    <source>
        <dbReference type="ARBA" id="ARBA00022553"/>
    </source>
</evidence>
<accession>A0A0D2JUI2</accession>
<dbReference type="InterPro" id="IPR036097">
    <property type="entry name" value="HisK_dim/P_sf"/>
</dbReference>
<dbReference type="GO" id="GO:0005524">
    <property type="term" value="F:ATP binding"/>
    <property type="evidence" value="ECO:0007669"/>
    <property type="project" value="UniProtKB-KW"/>
</dbReference>
<evidence type="ECO:0000256" key="3">
    <source>
        <dbReference type="ARBA" id="ARBA00012438"/>
    </source>
</evidence>
<evidence type="ECO:0000256" key="10">
    <source>
        <dbReference type="SAM" id="Phobius"/>
    </source>
</evidence>
<comment type="subcellular location">
    <subcellularLocation>
        <location evidence="2">Membrane</location>
    </subcellularLocation>
</comment>
<dbReference type="RefSeq" id="WP_044349794.1">
    <property type="nucleotide sequence ID" value="NZ_AZAC01000018.1"/>
</dbReference>
<dbReference type="GO" id="GO:0000155">
    <property type="term" value="F:phosphorelay sensor kinase activity"/>
    <property type="evidence" value="ECO:0007669"/>
    <property type="project" value="InterPro"/>
</dbReference>
<keyword evidence="10" id="KW-1133">Transmembrane helix</keyword>
<evidence type="ECO:0000256" key="7">
    <source>
        <dbReference type="ARBA" id="ARBA00022777"/>
    </source>
</evidence>
<evidence type="ECO:0000256" key="6">
    <source>
        <dbReference type="ARBA" id="ARBA00022741"/>
    </source>
</evidence>
<dbReference type="PROSITE" id="PS50885">
    <property type="entry name" value="HAMP"/>
    <property type="match status" value="1"/>
</dbReference>
<keyword evidence="8" id="KW-0067">ATP-binding</keyword>
<keyword evidence="7" id="KW-0418">Kinase</keyword>
<dbReference type="AlphaFoldDB" id="A0A0D2JUI2"/>
<comment type="catalytic activity">
    <reaction evidence="1">
        <text>ATP + protein L-histidine = ADP + protein N-phospho-L-histidine.</text>
        <dbReference type="EC" id="2.7.13.3"/>
    </reaction>
</comment>
<dbReference type="Pfam" id="PF00512">
    <property type="entry name" value="HisKA"/>
    <property type="match status" value="1"/>
</dbReference>
<keyword evidence="10" id="KW-0812">Transmembrane</keyword>
<feature type="transmembrane region" description="Helical" evidence="10">
    <location>
        <begin position="12"/>
        <end position="36"/>
    </location>
</feature>
<dbReference type="PRINTS" id="PR00344">
    <property type="entry name" value="BCTRLSENSOR"/>
</dbReference>
<feature type="domain" description="HAMP" evidence="12">
    <location>
        <begin position="194"/>
        <end position="246"/>
    </location>
</feature>
<dbReference type="CDD" id="cd00082">
    <property type="entry name" value="HisKA"/>
    <property type="match status" value="1"/>
</dbReference>